<gene>
    <name evidence="1" type="ORF">DS742_17410</name>
</gene>
<dbReference type="InterPro" id="IPR013785">
    <property type="entry name" value="Aldolase_TIM"/>
</dbReference>
<dbReference type="AlphaFoldDB" id="A0A3E2N9B4"/>
<name>A0A3E2N9B4_9FIRM</name>
<comment type="caution">
    <text evidence="1">The sequence shown here is derived from an EMBL/GenBank/DDBJ whole genome shotgun (WGS) entry which is preliminary data.</text>
</comment>
<dbReference type="OrthoDB" id="1030720at2"/>
<dbReference type="RefSeq" id="WP_117418256.1">
    <property type="nucleotide sequence ID" value="NZ_QOHO01000057.1"/>
</dbReference>
<evidence type="ECO:0000313" key="2">
    <source>
        <dbReference type="Proteomes" id="UP000260680"/>
    </source>
</evidence>
<dbReference type="EMBL" id="QOHO01000057">
    <property type="protein sequence ID" value="RFZ77593.1"/>
    <property type="molecule type" value="Genomic_DNA"/>
</dbReference>
<dbReference type="Gene3D" id="3.20.20.70">
    <property type="entry name" value="Aldolase class I"/>
    <property type="match status" value="1"/>
</dbReference>
<organism evidence="1 2">
    <name type="scientific">Lacrimispora amygdalina</name>
    <dbReference type="NCBI Taxonomy" id="253257"/>
    <lineage>
        <taxon>Bacteria</taxon>
        <taxon>Bacillati</taxon>
        <taxon>Bacillota</taxon>
        <taxon>Clostridia</taxon>
        <taxon>Lachnospirales</taxon>
        <taxon>Lachnospiraceae</taxon>
        <taxon>Lacrimispora</taxon>
    </lineage>
</organism>
<dbReference type="Proteomes" id="UP000260680">
    <property type="component" value="Unassembled WGS sequence"/>
</dbReference>
<protein>
    <recommendedName>
        <fullName evidence="3">4Fe-4S cluster-binding domain-containing protein</fullName>
    </recommendedName>
</protein>
<dbReference type="SUPFAM" id="SSF102114">
    <property type="entry name" value="Radical SAM enzymes"/>
    <property type="match status" value="1"/>
</dbReference>
<proteinExistence type="predicted"/>
<accession>A0A3E2N9B4</accession>
<reference evidence="1 2" key="1">
    <citation type="submission" date="2018-07" db="EMBL/GenBank/DDBJ databases">
        <title>New species, Clostridium PI-S10-A1B.</title>
        <authorList>
            <person name="Krishna G."/>
            <person name="Summeta K."/>
            <person name="Shikha S."/>
            <person name="Prabhu P.B."/>
            <person name="Suresh K."/>
        </authorList>
    </citation>
    <scope>NUCLEOTIDE SEQUENCE [LARGE SCALE GENOMIC DNA]</scope>
    <source>
        <strain evidence="1 2">PI-S10-A1B</strain>
    </source>
</reference>
<dbReference type="InterPro" id="IPR058240">
    <property type="entry name" value="rSAM_sf"/>
</dbReference>
<evidence type="ECO:0000313" key="1">
    <source>
        <dbReference type="EMBL" id="RFZ77593.1"/>
    </source>
</evidence>
<sequence>MKRNVNKLRLILFEECHRNCDGCCNKDWDLPNLPVCRDFQNYDSIMLTGGEPMLHPEVIVKAIGTIRMQTKAPIILYTSLVADKEMLGKILDCIEGITVTLHTPEDITPFLEFDRYYAGNGNMSFRLNIFRGVGHVPVSPRWKVKDNITWIKDCPLPLGETLMRFAPEDLQGKR</sequence>
<evidence type="ECO:0008006" key="3">
    <source>
        <dbReference type="Google" id="ProtNLM"/>
    </source>
</evidence>